<evidence type="ECO:0000256" key="5">
    <source>
        <dbReference type="ARBA" id="ARBA00022989"/>
    </source>
</evidence>
<dbReference type="HOGENOM" id="CLU_2114987_0_0_1"/>
<dbReference type="SUPFAM" id="SSF49265">
    <property type="entry name" value="Fibronectin type III"/>
    <property type="match status" value="1"/>
</dbReference>
<dbReference type="OMA" id="WKTGGCP"/>
<dbReference type="InterPro" id="IPR003961">
    <property type="entry name" value="FN3_dom"/>
</dbReference>
<evidence type="ECO:0000259" key="10">
    <source>
        <dbReference type="SMART" id="SM00060"/>
    </source>
</evidence>
<dbReference type="EnsemblMetazoa" id="MESCA000976-RA">
    <property type="protein sequence ID" value="MESCA000976-PA"/>
    <property type="gene ID" value="MESCA000976"/>
</dbReference>
<dbReference type="FunFam" id="2.60.40.10:FF:000394">
    <property type="entry name" value="Down syndrome cell adhesion molecule, isoform J"/>
    <property type="match status" value="1"/>
</dbReference>
<comment type="subcellular location">
    <subcellularLocation>
        <location evidence="1">Membrane</location>
        <topology evidence="1">Single-pass membrane protein</topology>
    </subcellularLocation>
</comment>
<dbReference type="SMART" id="SM00060">
    <property type="entry name" value="FN3"/>
    <property type="match status" value="1"/>
</dbReference>
<evidence type="ECO:0000256" key="9">
    <source>
        <dbReference type="SAM" id="MobiDB-lite"/>
    </source>
</evidence>
<reference evidence="12" key="1">
    <citation type="submission" date="2013-02" db="EMBL/GenBank/DDBJ databases">
        <authorList>
            <person name="Hughes D."/>
        </authorList>
    </citation>
    <scope>NUCLEOTIDE SEQUENCE</scope>
    <source>
        <strain>Durham</strain>
        <strain evidence="12">NC isolate 2 -- Noor lab</strain>
    </source>
</reference>
<dbReference type="AlphaFoldDB" id="T1GCG4"/>
<keyword evidence="7" id="KW-1015">Disulfide bond</keyword>
<keyword evidence="6" id="KW-0472">Membrane</keyword>
<organism evidence="11 12">
    <name type="scientific">Megaselia scalaris</name>
    <name type="common">Humpbacked fly</name>
    <name type="synonym">Phora scalaris</name>
    <dbReference type="NCBI Taxonomy" id="36166"/>
    <lineage>
        <taxon>Eukaryota</taxon>
        <taxon>Metazoa</taxon>
        <taxon>Ecdysozoa</taxon>
        <taxon>Arthropoda</taxon>
        <taxon>Hexapoda</taxon>
        <taxon>Insecta</taxon>
        <taxon>Pterygota</taxon>
        <taxon>Neoptera</taxon>
        <taxon>Endopterygota</taxon>
        <taxon>Diptera</taxon>
        <taxon>Brachycera</taxon>
        <taxon>Muscomorpha</taxon>
        <taxon>Platypezoidea</taxon>
        <taxon>Phoridae</taxon>
        <taxon>Megaseliini</taxon>
        <taxon>Megaselia</taxon>
    </lineage>
</organism>
<dbReference type="STRING" id="36166.T1GCG4"/>
<feature type="region of interest" description="Disordered" evidence="9">
    <location>
        <begin position="1"/>
        <end position="25"/>
    </location>
</feature>
<keyword evidence="4" id="KW-0130">Cell adhesion</keyword>
<evidence type="ECO:0000256" key="7">
    <source>
        <dbReference type="ARBA" id="ARBA00023157"/>
    </source>
</evidence>
<dbReference type="GO" id="GO:0016020">
    <property type="term" value="C:membrane"/>
    <property type="evidence" value="ECO:0007669"/>
    <property type="project" value="UniProtKB-SubCell"/>
</dbReference>
<dbReference type="EMBL" id="CAQQ02168134">
    <property type="status" value="NOT_ANNOTATED_CDS"/>
    <property type="molecule type" value="Genomic_DNA"/>
</dbReference>
<reference evidence="11" key="2">
    <citation type="submission" date="2015-06" db="UniProtKB">
        <authorList>
            <consortium name="EnsemblMetazoa"/>
        </authorList>
    </citation>
    <scope>IDENTIFICATION</scope>
</reference>
<evidence type="ECO:0000256" key="2">
    <source>
        <dbReference type="ARBA" id="ARBA00022692"/>
    </source>
</evidence>
<keyword evidence="3" id="KW-0732">Signal</keyword>
<keyword evidence="5" id="KW-1133">Transmembrane helix</keyword>
<evidence type="ECO:0000313" key="11">
    <source>
        <dbReference type="EnsemblMetazoa" id="MESCA000976-PA"/>
    </source>
</evidence>
<feature type="domain" description="Fibronectin type-III" evidence="10">
    <location>
        <begin position="19"/>
        <end position="94"/>
    </location>
</feature>
<dbReference type="InterPro" id="IPR056754">
    <property type="entry name" value="DSCAM/DSCAML_C"/>
</dbReference>
<dbReference type="Pfam" id="PF25059">
    <property type="entry name" value="FN3_DSCAM-DSCAML_C"/>
    <property type="match status" value="1"/>
</dbReference>
<dbReference type="CDD" id="cd00063">
    <property type="entry name" value="FN3"/>
    <property type="match status" value="1"/>
</dbReference>
<sequence>IGAGEASDILNTRTKGSKPKQPAKSSFIEVSSTSVSLHFKAWKDGGCPCLTLDQLEWNQISNNVKPDNNYVVLDLEPATWYRLRITAHNSAGFTVEEYDFATLTVTGGMFLISDC</sequence>
<evidence type="ECO:0000256" key="6">
    <source>
        <dbReference type="ARBA" id="ARBA00023136"/>
    </source>
</evidence>
<name>T1GCG4_MEGSC</name>
<keyword evidence="12" id="KW-1185">Reference proteome</keyword>
<evidence type="ECO:0000256" key="8">
    <source>
        <dbReference type="ARBA" id="ARBA00023319"/>
    </source>
</evidence>
<dbReference type="Gene3D" id="2.60.40.10">
    <property type="entry name" value="Immunoglobulins"/>
    <property type="match status" value="1"/>
</dbReference>
<evidence type="ECO:0000256" key="3">
    <source>
        <dbReference type="ARBA" id="ARBA00022729"/>
    </source>
</evidence>
<evidence type="ECO:0000313" key="12">
    <source>
        <dbReference type="Proteomes" id="UP000015102"/>
    </source>
</evidence>
<dbReference type="Proteomes" id="UP000015102">
    <property type="component" value="Unassembled WGS sequence"/>
</dbReference>
<evidence type="ECO:0000256" key="4">
    <source>
        <dbReference type="ARBA" id="ARBA00022889"/>
    </source>
</evidence>
<proteinExistence type="predicted"/>
<keyword evidence="2" id="KW-0812">Transmembrane</keyword>
<dbReference type="InterPro" id="IPR013783">
    <property type="entry name" value="Ig-like_fold"/>
</dbReference>
<accession>T1GCG4</accession>
<dbReference type="InterPro" id="IPR036116">
    <property type="entry name" value="FN3_sf"/>
</dbReference>
<dbReference type="GO" id="GO:0007155">
    <property type="term" value="P:cell adhesion"/>
    <property type="evidence" value="ECO:0007669"/>
    <property type="project" value="UniProtKB-KW"/>
</dbReference>
<keyword evidence="8" id="KW-0393">Immunoglobulin domain</keyword>
<protein>
    <recommendedName>
        <fullName evidence="10">Fibronectin type-III domain-containing protein</fullName>
    </recommendedName>
</protein>
<evidence type="ECO:0000256" key="1">
    <source>
        <dbReference type="ARBA" id="ARBA00004167"/>
    </source>
</evidence>